<dbReference type="InterPro" id="IPR040350">
    <property type="entry name" value="TMEM272"/>
</dbReference>
<evidence type="ECO:0000313" key="3">
    <source>
        <dbReference type="EMBL" id="GMS84003.1"/>
    </source>
</evidence>
<dbReference type="EMBL" id="BTSX01000002">
    <property type="protein sequence ID" value="GMS84003.1"/>
    <property type="molecule type" value="Genomic_DNA"/>
</dbReference>
<keyword evidence="2" id="KW-1133">Transmembrane helix</keyword>
<keyword evidence="4" id="KW-1185">Reference proteome</keyword>
<reference evidence="3" key="1">
    <citation type="submission" date="2023-10" db="EMBL/GenBank/DDBJ databases">
        <title>Genome assembly of Pristionchus species.</title>
        <authorList>
            <person name="Yoshida K."/>
            <person name="Sommer R.J."/>
        </authorList>
    </citation>
    <scope>NUCLEOTIDE SEQUENCE</scope>
    <source>
        <strain evidence="3">RS0144</strain>
    </source>
</reference>
<sequence>TFPSPPISNAFSVIHPLSSSLHYTNIFRMARSQIQTSFPAGISPSRFASTELIGAYDEMRLESEPQRAQSEYPLYHPHPGRSRSESASGQPGPSRSTPSPHPPLLIPGHQRNTSYDARLHQPPQGSYAPIARPTSLQPAPTPTGSYSGNGKTHGRQSSHGTNPRTPTQVRYNLPEERVYMPTTAIAPSNASTSTSRRRYDKLADVYSMSGDTVDFARNMGDYIDDRCPRSIWFGLLITLILMGLLMMLFGAFNIPFCFIQPMIPIYLLVSGLLVMLSCGIRMFGLVPAGNLRGRPGGLSTALCCNLLEGLFLLANVVWLILGAIWVYGSKRYVVFHRGMFDDHFCDEGLYWFAFTAVTLQIGLIILGIIGVLILVCMGAFKEVEPSLASLEE</sequence>
<keyword evidence="2" id="KW-0472">Membrane</keyword>
<evidence type="ECO:0000313" key="4">
    <source>
        <dbReference type="Proteomes" id="UP001432027"/>
    </source>
</evidence>
<feature type="compositionally biased region" description="Polar residues" evidence="1">
    <location>
        <begin position="85"/>
        <end position="98"/>
    </location>
</feature>
<gene>
    <name evidence="3" type="ORF">PENTCL1PPCAC_6178</name>
</gene>
<keyword evidence="2" id="KW-0812">Transmembrane</keyword>
<feature type="transmembrane region" description="Helical" evidence="2">
    <location>
        <begin position="265"/>
        <end position="286"/>
    </location>
</feature>
<feature type="region of interest" description="Disordered" evidence="1">
    <location>
        <begin position="62"/>
        <end position="168"/>
    </location>
</feature>
<organism evidence="3 4">
    <name type="scientific">Pristionchus entomophagus</name>
    <dbReference type="NCBI Taxonomy" id="358040"/>
    <lineage>
        <taxon>Eukaryota</taxon>
        <taxon>Metazoa</taxon>
        <taxon>Ecdysozoa</taxon>
        <taxon>Nematoda</taxon>
        <taxon>Chromadorea</taxon>
        <taxon>Rhabditida</taxon>
        <taxon>Rhabditina</taxon>
        <taxon>Diplogasteromorpha</taxon>
        <taxon>Diplogasteroidea</taxon>
        <taxon>Neodiplogasteridae</taxon>
        <taxon>Pristionchus</taxon>
    </lineage>
</organism>
<dbReference type="AlphaFoldDB" id="A0AAV5SLN7"/>
<dbReference type="PANTHER" id="PTHR33444">
    <property type="entry name" value="SI:DKEY-19B23.12-RELATED"/>
    <property type="match status" value="1"/>
</dbReference>
<evidence type="ECO:0000256" key="2">
    <source>
        <dbReference type="SAM" id="Phobius"/>
    </source>
</evidence>
<proteinExistence type="predicted"/>
<feature type="transmembrane region" description="Helical" evidence="2">
    <location>
        <begin position="231"/>
        <end position="253"/>
    </location>
</feature>
<feature type="compositionally biased region" description="Polar residues" evidence="1">
    <location>
        <begin position="134"/>
        <end position="168"/>
    </location>
</feature>
<evidence type="ECO:0000256" key="1">
    <source>
        <dbReference type="SAM" id="MobiDB-lite"/>
    </source>
</evidence>
<feature type="transmembrane region" description="Helical" evidence="2">
    <location>
        <begin position="349"/>
        <end position="380"/>
    </location>
</feature>
<feature type="non-terminal residue" evidence="3">
    <location>
        <position position="1"/>
    </location>
</feature>
<dbReference type="PANTHER" id="PTHR33444:SF8">
    <property type="entry name" value="MARVEL DOMAIN-CONTAINING PROTEIN"/>
    <property type="match status" value="1"/>
</dbReference>
<comment type="caution">
    <text evidence="3">The sequence shown here is derived from an EMBL/GenBank/DDBJ whole genome shotgun (WGS) entry which is preliminary data.</text>
</comment>
<dbReference type="Proteomes" id="UP001432027">
    <property type="component" value="Unassembled WGS sequence"/>
</dbReference>
<name>A0AAV5SLN7_9BILA</name>
<protein>
    <submittedName>
        <fullName evidence="3">Uncharacterized protein</fullName>
    </submittedName>
</protein>
<accession>A0AAV5SLN7</accession>
<feature type="transmembrane region" description="Helical" evidence="2">
    <location>
        <begin position="306"/>
        <end position="328"/>
    </location>
</feature>